<sequence length="131" mass="14678">MPKLTILLSNNNLDALYHALTLALSARALNWEVKVFVVSQAVALFLKSSKPKLDMPFLARFYIKFQMRRLKITDAEKMLDDAIKEGVEFYVDEVGLKVIGASKEELKDGVKLSGSITFLTQARESDVVLSL</sequence>
<dbReference type="Proteomes" id="UP000423396">
    <property type="component" value="Chromosome"/>
</dbReference>
<keyword evidence="2" id="KW-1185">Reference proteome</keyword>
<gene>
    <name evidence="1" type="ORF">D1868_02940</name>
</gene>
<dbReference type="GeneID" id="42797994"/>
<protein>
    <submittedName>
        <fullName evidence="1">Peroxiredoxin</fullName>
    </submittedName>
</protein>
<accession>A0A650CMP6</accession>
<dbReference type="AlphaFoldDB" id="A0A650CMP6"/>
<name>A0A650CMP6_9CREN</name>
<dbReference type="PANTHER" id="PTHR34655:SF3">
    <property type="match status" value="1"/>
</dbReference>
<dbReference type="PANTHER" id="PTHR34655">
    <property type="entry name" value="CONSERVED WITHIN P. AEROPHILUM"/>
    <property type="match status" value="1"/>
</dbReference>
<dbReference type="KEGG" id="sazo:D1868_02940"/>
<dbReference type="Gene3D" id="3.40.1260.10">
    <property type="entry name" value="DsrEFH-like"/>
    <property type="match status" value="1"/>
</dbReference>
<dbReference type="OrthoDB" id="25864at2157"/>
<reference evidence="1 2" key="1">
    <citation type="submission" date="2019-10" db="EMBL/GenBank/DDBJ databases">
        <title>Genome Sequences from Six Type Strain Members of the Archaeal Family Sulfolobaceae: Acidianus ambivalens, Acidianus infernus, Metallosphaera prunae, Stygiolobus azoricus, Sulfolobus metallicus, and Sulfurisphaera ohwakuensis.</title>
        <authorList>
            <person name="Counts J.A."/>
            <person name="Kelly R.M."/>
        </authorList>
    </citation>
    <scope>NUCLEOTIDE SEQUENCE [LARGE SCALE GENOMIC DNA]</scope>
    <source>
        <strain evidence="1 2">FC6</strain>
    </source>
</reference>
<evidence type="ECO:0000313" key="1">
    <source>
        <dbReference type="EMBL" id="QGR19038.1"/>
    </source>
</evidence>
<dbReference type="InterPro" id="IPR003787">
    <property type="entry name" value="Sulphur_relay_DsrE/F-like"/>
</dbReference>
<dbReference type="RefSeq" id="WP_156005394.1">
    <property type="nucleotide sequence ID" value="NZ_CP045483.1"/>
</dbReference>
<dbReference type="EMBL" id="CP045483">
    <property type="protein sequence ID" value="QGR19038.1"/>
    <property type="molecule type" value="Genomic_DNA"/>
</dbReference>
<proteinExistence type="predicted"/>
<evidence type="ECO:0000313" key="2">
    <source>
        <dbReference type="Proteomes" id="UP000423396"/>
    </source>
</evidence>
<dbReference type="Pfam" id="PF02635">
    <property type="entry name" value="DsrE"/>
    <property type="match status" value="1"/>
</dbReference>
<dbReference type="InterPro" id="IPR027396">
    <property type="entry name" value="DsrEFH-like"/>
</dbReference>
<dbReference type="SUPFAM" id="SSF75169">
    <property type="entry name" value="DsrEFH-like"/>
    <property type="match status" value="1"/>
</dbReference>
<organism evidence="1 2">
    <name type="scientific">Stygiolobus azoricus</name>
    <dbReference type="NCBI Taxonomy" id="41675"/>
    <lineage>
        <taxon>Archaea</taxon>
        <taxon>Thermoproteota</taxon>
        <taxon>Thermoprotei</taxon>
        <taxon>Sulfolobales</taxon>
        <taxon>Sulfolobaceae</taxon>
        <taxon>Stygiolobus</taxon>
    </lineage>
</organism>